<sequence>MEGVDGMLTTPDEVEKVLAAAQTDSCLASREAADALHQRISGLCEAQCLAHNRHCRRIYNTLCRFLKPEEVVQRRQTSVALCHVWKSAASNCDDVVAEILSRLMDAKPVSNTSDEGFTVTLLLALIAIDLRDVGEGVAAMERALQHLRTDTGRGKAGASDMAAQRKALQRRRVQRIMTLQADRDYSAQLLKEASHQLGQLMLQSRQLHASAESQRVQMHAVDVLARVDHDPPKCYSVFNLQVLHQLGLDLATHEMAQSDLLAKTRHAQEDMEGFPGDSPSTNPIHAPAQQENLEAEVGNTLETLSANDPAVSLRERVERLLNAAWIDGRDVRGGGLVKESCEDDLQPFDSTSPALTTHLLWQQRHAVKRTPPMTPSHRLCTTRRDTPTTVADDSRNWAPHGACGTADTHLQMQDKELSQRHRQGDAAALFSDAGFTFPAPSYLGGNNVLESSTQTSRSDRCPHRDAYDLRYSGAKELRLQPASHFFDSAAVTPLQCGRCGSPLSERPMPAQSCVPTGGLSGDCRQSRITTQPSYRSTCGIEERKPYLTRSKALLLARIKKLAHMSSKLLPSDKYNIAFATS</sequence>
<dbReference type="GeneID" id="40327326"/>
<name>A0A422NPA8_TRYRA</name>
<comment type="caution">
    <text evidence="1">The sequence shown here is derived from an EMBL/GenBank/DDBJ whole genome shotgun (WGS) entry which is preliminary data.</text>
</comment>
<dbReference type="AlphaFoldDB" id="A0A422NPA8"/>
<dbReference type="EMBL" id="MKGL01000090">
    <property type="protein sequence ID" value="RNF07271.1"/>
    <property type="molecule type" value="Genomic_DNA"/>
</dbReference>
<reference evidence="1 2" key="1">
    <citation type="journal article" date="2018" name="BMC Genomics">
        <title>Genomic comparison of Trypanosoma conorhini and Trypanosoma rangeli to Trypanosoma cruzi strains of high and low virulence.</title>
        <authorList>
            <person name="Bradwell K.R."/>
            <person name="Koparde V.N."/>
            <person name="Matveyev A.V."/>
            <person name="Serrano M.G."/>
            <person name="Alves J.M."/>
            <person name="Parikh H."/>
            <person name="Huang B."/>
            <person name="Lee V."/>
            <person name="Espinosa-Alvarez O."/>
            <person name="Ortiz P.A."/>
            <person name="Costa-Martins A.G."/>
            <person name="Teixeira M.M."/>
            <person name="Buck G.A."/>
        </authorList>
    </citation>
    <scope>NUCLEOTIDE SEQUENCE [LARGE SCALE GENOMIC DNA]</scope>
    <source>
        <strain evidence="1 2">AM80</strain>
    </source>
</reference>
<dbReference type="RefSeq" id="XP_029239733.1">
    <property type="nucleotide sequence ID" value="XM_029380367.1"/>
</dbReference>
<dbReference type="Proteomes" id="UP000283634">
    <property type="component" value="Unassembled WGS sequence"/>
</dbReference>
<evidence type="ECO:0000313" key="1">
    <source>
        <dbReference type="EMBL" id="RNF07271.1"/>
    </source>
</evidence>
<protein>
    <submittedName>
        <fullName evidence="1">Uncharacterized protein</fullName>
    </submittedName>
</protein>
<proteinExistence type="predicted"/>
<keyword evidence="2" id="KW-1185">Reference proteome</keyword>
<gene>
    <name evidence="1" type="ORF">TraAM80_03393</name>
</gene>
<organism evidence="1 2">
    <name type="scientific">Trypanosoma rangeli</name>
    <dbReference type="NCBI Taxonomy" id="5698"/>
    <lineage>
        <taxon>Eukaryota</taxon>
        <taxon>Discoba</taxon>
        <taxon>Euglenozoa</taxon>
        <taxon>Kinetoplastea</taxon>
        <taxon>Metakinetoplastina</taxon>
        <taxon>Trypanosomatida</taxon>
        <taxon>Trypanosomatidae</taxon>
        <taxon>Trypanosoma</taxon>
        <taxon>Herpetosoma</taxon>
    </lineage>
</organism>
<dbReference type="OrthoDB" id="10518853at2759"/>
<accession>A0A422NPA8</accession>
<evidence type="ECO:0000313" key="2">
    <source>
        <dbReference type="Proteomes" id="UP000283634"/>
    </source>
</evidence>